<accession>A0A4P9X2Q6</accession>
<dbReference type="AlphaFoldDB" id="A0A4P9X2Q6"/>
<reference evidence="2" key="1">
    <citation type="journal article" date="2018" name="Nat. Microbiol.">
        <title>Leveraging single-cell genomics to expand the fungal tree of life.</title>
        <authorList>
            <person name="Ahrendt S.R."/>
            <person name="Quandt C.A."/>
            <person name="Ciobanu D."/>
            <person name="Clum A."/>
            <person name="Salamov A."/>
            <person name="Andreopoulos B."/>
            <person name="Cheng J.F."/>
            <person name="Woyke T."/>
            <person name="Pelin A."/>
            <person name="Henrissat B."/>
            <person name="Reynolds N.K."/>
            <person name="Benny G.L."/>
            <person name="Smith M.E."/>
            <person name="James T.Y."/>
            <person name="Grigoriev I.V."/>
        </authorList>
    </citation>
    <scope>NUCLEOTIDE SEQUENCE [LARGE SCALE GENOMIC DNA]</scope>
    <source>
        <strain evidence="2">ATCC 52028</strain>
    </source>
</reference>
<evidence type="ECO:0000313" key="1">
    <source>
        <dbReference type="EMBL" id="RKO98876.1"/>
    </source>
</evidence>
<name>A0A4P9X2Q6_9FUNG</name>
<dbReference type="Proteomes" id="UP000274922">
    <property type="component" value="Unassembled WGS sequence"/>
</dbReference>
<gene>
    <name evidence="1" type="ORF">CXG81DRAFT_20967</name>
</gene>
<dbReference type="EMBL" id="ML014349">
    <property type="protein sequence ID" value="RKO98876.1"/>
    <property type="molecule type" value="Genomic_DNA"/>
</dbReference>
<organism evidence="1 2">
    <name type="scientific">Caulochytrium protostelioides</name>
    <dbReference type="NCBI Taxonomy" id="1555241"/>
    <lineage>
        <taxon>Eukaryota</taxon>
        <taxon>Fungi</taxon>
        <taxon>Fungi incertae sedis</taxon>
        <taxon>Chytridiomycota</taxon>
        <taxon>Chytridiomycota incertae sedis</taxon>
        <taxon>Chytridiomycetes</taxon>
        <taxon>Caulochytriales</taxon>
        <taxon>Caulochytriaceae</taxon>
        <taxon>Caulochytrium</taxon>
    </lineage>
</organism>
<evidence type="ECO:0000313" key="2">
    <source>
        <dbReference type="Proteomes" id="UP000274922"/>
    </source>
</evidence>
<keyword evidence="2" id="KW-1185">Reference proteome</keyword>
<sequence>MYGWARYGRRGRRERLVRAPCWPPPVALSKIETAVLQIAGINPTAEADAGAEAAAAAADAHAHAHANAGSANTKTDATVDATGVTLLPSLVDVVVTAIAQDRNSFSARVLHAQFLIAVSISGSFPMNAHFIQLFEDSRVILAEEFHSEGPLERRHEFRVVVNLNFDKLTDSDAASSHLAR</sequence>
<protein>
    <submittedName>
        <fullName evidence="1">Uncharacterized protein</fullName>
    </submittedName>
</protein>
<proteinExistence type="predicted"/>